<dbReference type="GO" id="GO:0004595">
    <property type="term" value="F:pantetheine-phosphate adenylyltransferase activity"/>
    <property type="evidence" value="ECO:0007669"/>
    <property type="project" value="UniProtKB-EC"/>
</dbReference>
<feature type="binding site" evidence="9">
    <location>
        <position position="99"/>
    </location>
    <ligand>
        <name>ATP</name>
        <dbReference type="ChEBI" id="CHEBI:30616"/>
    </ligand>
</feature>
<evidence type="ECO:0000256" key="4">
    <source>
        <dbReference type="ARBA" id="ARBA00022741"/>
    </source>
</evidence>
<comment type="similarity">
    <text evidence="9">Belongs to the bacterial CoaD family.</text>
</comment>
<dbReference type="PRINTS" id="PR01020">
    <property type="entry name" value="LPSBIOSNTHSS"/>
</dbReference>
<protein>
    <recommendedName>
        <fullName evidence="9">Phosphopantetheine adenylyltransferase</fullName>
        <ecNumber evidence="9">2.7.7.3</ecNumber>
    </recommendedName>
    <alternativeName>
        <fullName evidence="9">Dephospho-CoA pyrophosphorylase</fullName>
    </alternativeName>
    <alternativeName>
        <fullName evidence="9">Pantetheine-phosphate adenylyltransferase</fullName>
        <shortName evidence="9">PPAT</shortName>
    </alternativeName>
</protein>
<evidence type="ECO:0000313" key="12">
    <source>
        <dbReference type="Proteomes" id="UP001595962"/>
    </source>
</evidence>
<feature type="binding site" evidence="9">
    <location>
        <position position="42"/>
    </location>
    <ligand>
        <name>substrate</name>
    </ligand>
</feature>
<feature type="binding site" evidence="9">
    <location>
        <begin position="124"/>
        <end position="130"/>
    </location>
    <ligand>
        <name>ATP</name>
        <dbReference type="ChEBI" id="CHEBI:30616"/>
    </ligand>
</feature>
<dbReference type="Pfam" id="PF01467">
    <property type="entry name" value="CTP_transf_like"/>
    <property type="match status" value="1"/>
</dbReference>
<comment type="pathway">
    <text evidence="9">Cofactor biosynthesis; coenzyme A biosynthesis; CoA from (R)-pantothenate: step 4/5.</text>
</comment>
<comment type="subunit">
    <text evidence="9">Homohexamer.</text>
</comment>
<keyword evidence="6 9" id="KW-0460">Magnesium</keyword>
<evidence type="ECO:0000256" key="1">
    <source>
        <dbReference type="ARBA" id="ARBA00022490"/>
    </source>
</evidence>
<keyword evidence="1 9" id="KW-0963">Cytoplasm</keyword>
<dbReference type="EC" id="2.7.7.3" evidence="9"/>
<keyword evidence="12" id="KW-1185">Reference proteome</keyword>
<feature type="binding site" evidence="9">
    <location>
        <position position="74"/>
    </location>
    <ligand>
        <name>substrate</name>
    </ligand>
</feature>
<keyword evidence="7 9" id="KW-0173">Coenzyme A biosynthesis</keyword>
<keyword evidence="5 9" id="KW-0067">ATP-binding</keyword>
<comment type="caution">
    <text evidence="11">The sequence shown here is derived from an EMBL/GenBank/DDBJ whole genome shotgun (WGS) entry which is preliminary data.</text>
</comment>
<dbReference type="InterPro" id="IPR001980">
    <property type="entry name" value="PPAT"/>
</dbReference>
<evidence type="ECO:0000259" key="10">
    <source>
        <dbReference type="Pfam" id="PF01467"/>
    </source>
</evidence>
<evidence type="ECO:0000256" key="7">
    <source>
        <dbReference type="ARBA" id="ARBA00022993"/>
    </source>
</evidence>
<accession>A0ABV9JMB7</accession>
<feature type="binding site" evidence="9">
    <location>
        <begin position="89"/>
        <end position="91"/>
    </location>
    <ligand>
        <name>ATP</name>
        <dbReference type="ChEBI" id="CHEBI:30616"/>
    </ligand>
</feature>
<keyword evidence="3 9" id="KW-0548">Nucleotidyltransferase</keyword>
<dbReference type="HAMAP" id="MF_00151">
    <property type="entry name" value="PPAT_bact"/>
    <property type="match status" value="1"/>
</dbReference>
<dbReference type="RefSeq" id="WP_377333889.1">
    <property type="nucleotide sequence ID" value="NZ_JBHSGB010000010.1"/>
</dbReference>
<gene>
    <name evidence="9 11" type="primary">coaD</name>
    <name evidence="11" type="ORF">ACFO3I_10230</name>
</gene>
<reference evidence="12" key="1">
    <citation type="journal article" date="2019" name="Int. J. Syst. Evol. Microbiol.">
        <title>The Global Catalogue of Microorganisms (GCM) 10K type strain sequencing project: providing services to taxonomists for standard genome sequencing and annotation.</title>
        <authorList>
            <consortium name="The Broad Institute Genomics Platform"/>
            <consortium name="The Broad Institute Genome Sequencing Center for Infectious Disease"/>
            <person name="Wu L."/>
            <person name="Ma J."/>
        </authorList>
    </citation>
    <scope>NUCLEOTIDE SEQUENCE [LARGE SCALE GENOMIC DNA]</scope>
    <source>
        <strain evidence="12">DT28</strain>
    </source>
</reference>
<evidence type="ECO:0000256" key="5">
    <source>
        <dbReference type="ARBA" id="ARBA00022840"/>
    </source>
</evidence>
<comment type="catalytic activity">
    <reaction evidence="8 9">
        <text>(R)-4'-phosphopantetheine + ATP + H(+) = 3'-dephospho-CoA + diphosphate</text>
        <dbReference type="Rhea" id="RHEA:19801"/>
        <dbReference type="ChEBI" id="CHEBI:15378"/>
        <dbReference type="ChEBI" id="CHEBI:30616"/>
        <dbReference type="ChEBI" id="CHEBI:33019"/>
        <dbReference type="ChEBI" id="CHEBI:57328"/>
        <dbReference type="ChEBI" id="CHEBI:61723"/>
        <dbReference type="EC" id="2.7.7.3"/>
    </reaction>
</comment>
<keyword evidence="2 9" id="KW-0808">Transferase</keyword>
<dbReference type="Proteomes" id="UP001595962">
    <property type="component" value="Unassembled WGS sequence"/>
</dbReference>
<dbReference type="CDD" id="cd02163">
    <property type="entry name" value="PPAT"/>
    <property type="match status" value="1"/>
</dbReference>
<evidence type="ECO:0000256" key="6">
    <source>
        <dbReference type="ARBA" id="ARBA00022842"/>
    </source>
</evidence>
<sequence length="163" mass="17933">MKTKAIYPGTFDPITNGHSDLVIRASRLFDEVIMAVAANPSKKPLFSLDERVALASACFADLPNVKVVGFSGLLADFAKQQQAQVLLRGVRAVADFEYEFQLASMNRQLNPNLDSLFMTPSEKNTFISSTLVKEVARHGGDVSNFVADHVRQALIQRFTSQAD</sequence>
<dbReference type="InterPro" id="IPR004821">
    <property type="entry name" value="Cyt_trans-like"/>
</dbReference>
<evidence type="ECO:0000313" key="11">
    <source>
        <dbReference type="EMBL" id="MFC4655388.1"/>
    </source>
</evidence>
<dbReference type="PANTHER" id="PTHR21342">
    <property type="entry name" value="PHOSPHOPANTETHEINE ADENYLYLTRANSFERASE"/>
    <property type="match status" value="1"/>
</dbReference>
<evidence type="ECO:0000256" key="8">
    <source>
        <dbReference type="ARBA" id="ARBA00029346"/>
    </source>
</evidence>
<comment type="subcellular location">
    <subcellularLocation>
        <location evidence="9">Cytoplasm</location>
    </subcellularLocation>
</comment>
<evidence type="ECO:0000256" key="3">
    <source>
        <dbReference type="ARBA" id="ARBA00022695"/>
    </source>
</evidence>
<comment type="cofactor">
    <cofactor evidence="9">
        <name>Mg(2+)</name>
        <dbReference type="ChEBI" id="CHEBI:18420"/>
    </cofactor>
</comment>
<comment type="function">
    <text evidence="9">Reversibly transfers an adenylyl group from ATP to 4'-phosphopantetheine, yielding dephospho-CoA (dPCoA) and pyrophosphate.</text>
</comment>
<feature type="domain" description="Cytidyltransferase-like" evidence="10">
    <location>
        <begin position="6"/>
        <end position="134"/>
    </location>
</feature>
<dbReference type="NCBIfam" id="TIGR01510">
    <property type="entry name" value="coaD_prev_kdtB"/>
    <property type="match status" value="1"/>
</dbReference>
<feature type="binding site" evidence="9">
    <location>
        <position position="88"/>
    </location>
    <ligand>
        <name>substrate</name>
    </ligand>
</feature>
<dbReference type="NCBIfam" id="TIGR00125">
    <property type="entry name" value="cyt_tran_rel"/>
    <property type="match status" value="1"/>
</dbReference>
<feature type="site" description="Transition state stabilizer" evidence="9">
    <location>
        <position position="18"/>
    </location>
</feature>
<feature type="binding site" evidence="9">
    <location>
        <position position="18"/>
    </location>
    <ligand>
        <name>ATP</name>
        <dbReference type="ChEBI" id="CHEBI:30616"/>
    </ligand>
</feature>
<name>A0ABV9JMB7_9GAMM</name>
<evidence type="ECO:0000256" key="9">
    <source>
        <dbReference type="HAMAP-Rule" id="MF_00151"/>
    </source>
</evidence>
<feature type="binding site" evidence="9">
    <location>
        <position position="10"/>
    </location>
    <ligand>
        <name>substrate</name>
    </ligand>
</feature>
<dbReference type="Gene3D" id="3.40.50.620">
    <property type="entry name" value="HUPs"/>
    <property type="match status" value="1"/>
</dbReference>
<organism evidence="11 12">
    <name type="scientific">Rheinheimera marina</name>
    <dbReference type="NCBI Taxonomy" id="1774958"/>
    <lineage>
        <taxon>Bacteria</taxon>
        <taxon>Pseudomonadati</taxon>
        <taxon>Pseudomonadota</taxon>
        <taxon>Gammaproteobacteria</taxon>
        <taxon>Chromatiales</taxon>
        <taxon>Chromatiaceae</taxon>
        <taxon>Rheinheimera</taxon>
    </lineage>
</organism>
<proteinExistence type="inferred from homology"/>
<dbReference type="PANTHER" id="PTHR21342:SF1">
    <property type="entry name" value="PHOSPHOPANTETHEINE ADENYLYLTRANSFERASE"/>
    <property type="match status" value="1"/>
</dbReference>
<dbReference type="InterPro" id="IPR014729">
    <property type="entry name" value="Rossmann-like_a/b/a_fold"/>
</dbReference>
<dbReference type="EMBL" id="JBHSGB010000010">
    <property type="protein sequence ID" value="MFC4655388.1"/>
    <property type="molecule type" value="Genomic_DNA"/>
</dbReference>
<evidence type="ECO:0000256" key="2">
    <source>
        <dbReference type="ARBA" id="ARBA00022679"/>
    </source>
</evidence>
<feature type="binding site" evidence="9">
    <location>
        <begin position="10"/>
        <end position="11"/>
    </location>
    <ligand>
        <name>ATP</name>
        <dbReference type="ChEBI" id="CHEBI:30616"/>
    </ligand>
</feature>
<dbReference type="SUPFAM" id="SSF52374">
    <property type="entry name" value="Nucleotidylyl transferase"/>
    <property type="match status" value="1"/>
</dbReference>
<keyword evidence="4 9" id="KW-0547">Nucleotide-binding</keyword>